<dbReference type="GO" id="GO:0031053">
    <property type="term" value="P:primary miRNA processing"/>
    <property type="evidence" value="ECO:0007669"/>
    <property type="project" value="InterPro"/>
</dbReference>
<reference evidence="8" key="1">
    <citation type="submission" date="2022-11" db="UniProtKB">
        <authorList>
            <consortium name="WormBaseParasite"/>
        </authorList>
    </citation>
    <scope>IDENTIFICATION</scope>
</reference>
<evidence type="ECO:0000256" key="3">
    <source>
        <dbReference type="SAM" id="MobiDB-lite"/>
    </source>
</evidence>
<evidence type="ECO:0000259" key="4">
    <source>
        <dbReference type="PROSITE" id="PS50020"/>
    </source>
</evidence>
<keyword evidence="2" id="KW-0479">Metal-binding</keyword>
<feature type="compositionally biased region" description="Polar residues" evidence="3">
    <location>
        <begin position="83"/>
        <end position="95"/>
    </location>
</feature>
<keyword evidence="2" id="KW-0862">Zinc</keyword>
<dbReference type="FunFam" id="3.30.160.20:FF:000021">
    <property type="entry name" value="Microprocessor complex subunit DGCR8"/>
    <property type="match status" value="1"/>
</dbReference>
<dbReference type="AlphaFoldDB" id="A0A914H2X5"/>
<dbReference type="Gene3D" id="3.30.160.20">
    <property type="match status" value="1"/>
</dbReference>
<feature type="domain" description="WW" evidence="4">
    <location>
        <begin position="156"/>
        <end position="189"/>
    </location>
</feature>
<feature type="compositionally biased region" description="Acidic residues" evidence="3">
    <location>
        <begin position="96"/>
        <end position="105"/>
    </location>
</feature>
<feature type="compositionally biased region" description="Basic and acidic residues" evidence="3">
    <location>
        <begin position="53"/>
        <end position="70"/>
    </location>
</feature>
<dbReference type="CDD" id="cd23024">
    <property type="entry name" value="zf-HIT_ZNHIT2-3"/>
    <property type="match status" value="1"/>
</dbReference>
<evidence type="ECO:0000256" key="1">
    <source>
        <dbReference type="PROSITE-ProRule" id="PRU00266"/>
    </source>
</evidence>
<feature type="domain" description="DRBM" evidence="5">
    <location>
        <begin position="327"/>
        <end position="424"/>
    </location>
</feature>
<dbReference type="SMART" id="SM00358">
    <property type="entry name" value="DSRM"/>
    <property type="match status" value="2"/>
</dbReference>
<dbReference type="PROSITE" id="PS50020">
    <property type="entry name" value="WW_DOMAIN_2"/>
    <property type="match status" value="1"/>
</dbReference>
<feature type="region of interest" description="Disordered" evidence="3">
    <location>
        <begin position="1"/>
        <end position="23"/>
    </location>
</feature>
<dbReference type="GO" id="GO:0008270">
    <property type="term" value="F:zinc ion binding"/>
    <property type="evidence" value="ECO:0007669"/>
    <property type="project" value="UniProtKB-UniRule"/>
</dbReference>
<protein>
    <submittedName>
        <fullName evidence="8">Microprocessor complex subunit DGCR8</fullName>
    </submittedName>
</protein>
<accession>A0A914H2X5</accession>
<dbReference type="PANTHER" id="PTHR13482:SF3">
    <property type="entry name" value="MICROPROCESSOR COMPLEX SUBUNIT DGCR8"/>
    <property type="match status" value="1"/>
</dbReference>
<sequence length="938" mass="107130">MSSNDEKELDEKSLITNDDEDDLAKLEEMRKCLLDQLRQEEQEEDDNQQLDAKYTKEDRTGLDEHLTDCNEDREEEQPGHLEQSVQEDSSSTINTSDEELFEEDGSTSVGPDIKYDEIDTMLEQPMEQANENGDRPKHISKKFKRVLEFRGMDHFDVLPDGWVEITHASGLPVYLHRPTRCCTFSRPYFIGRGSVRNHTVPESAIPCLFQRKVRNEIEKPEERNNTLEGDDSLLSRLSAPSVKVKTEVDLQNAQLNSEQLYEYAKTRNFYKRKKERKTLNQSVQSNGTSREARPILPSTVKLITVPSLEADSKPHQRTFYLNPQGKTSVSILHEFVQKVLKCTVRYFFNETRSSATPFHCVAKLVNSGTPTAAEVGIDPASKRTTEENENAANDELIALGEGFGAGKKSAKLIAAKNALQKLVPGIDFDEEGIAIASRSCPKTNDGIHSNNENAEGTTAFENPLHIFDLLTITDTRIPELSARAGQPSPYLILQEYLKRCSTYGNTTIQLTTRRLRHQMHEFALSVGGNNNERVRVVSTNKREGKQKAAQAMLKKLHPNNSTWGSLLRLYGYEAQMKLKEVRKCKDSVTRLQGISDDKCQEGKTKGEFQPNTTSLPTKKTKCYCRTINKRRKDFQSELPILSEEQLRQLSGKLAAKQPTDDELLLLIKSIDEYSHFFLSNHILTRASRCALFWPSTNFDELNFGSECYRRITRGVDRRMSITKLNMDRPANLNFKCCSFCPIEKHELYKCPQCSAYYCSLRCFRSKKHLRCSEEFYRKQCVKHLEFSPATSETKAGIKGKEATITTFEQYMAQHEQNSNEKIAEDKANPQIAVNANEEILFDSDDEPEYLSKMVSSTLEQFHSTDNEELNRRILSAGLPMPLGSETFSTGEDSQEQMEHLYQKLTTEEKRKFTELADEMFRDDLQLEMNCFAKKSVKK</sequence>
<feature type="domain" description="DRBM" evidence="5">
    <location>
        <begin position="488"/>
        <end position="558"/>
    </location>
</feature>
<feature type="compositionally biased region" description="Basic and acidic residues" evidence="3">
    <location>
        <begin position="1"/>
        <end position="13"/>
    </location>
</feature>
<keyword evidence="1" id="KW-0694">RNA-binding</keyword>
<dbReference type="SUPFAM" id="SSF54768">
    <property type="entry name" value="dsRNA-binding domain-like"/>
    <property type="match status" value="2"/>
</dbReference>
<dbReference type="Gene3D" id="2.20.70.10">
    <property type="match status" value="1"/>
</dbReference>
<dbReference type="GO" id="GO:0042802">
    <property type="term" value="F:identical protein binding"/>
    <property type="evidence" value="ECO:0007669"/>
    <property type="project" value="InterPro"/>
</dbReference>
<dbReference type="SMART" id="SM00456">
    <property type="entry name" value="WW"/>
    <property type="match status" value="1"/>
</dbReference>
<feature type="domain" description="HIT-type" evidence="6">
    <location>
        <begin position="737"/>
        <end position="771"/>
    </location>
</feature>
<name>A0A914H2X5_GLORO</name>
<dbReference type="GO" id="GO:0070878">
    <property type="term" value="F:primary miRNA binding"/>
    <property type="evidence" value="ECO:0007669"/>
    <property type="project" value="TreeGrafter"/>
</dbReference>
<dbReference type="GO" id="GO:0003725">
    <property type="term" value="F:double-stranded RNA binding"/>
    <property type="evidence" value="ECO:0007669"/>
    <property type="project" value="TreeGrafter"/>
</dbReference>
<dbReference type="PANTHER" id="PTHR13482">
    <property type="entry name" value="MICRORNA PROCESSOR COMPLEX SUBUNIT DGCR8"/>
    <property type="match status" value="1"/>
</dbReference>
<dbReference type="InterPro" id="IPR007529">
    <property type="entry name" value="Znf_HIT"/>
</dbReference>
<evidence type="ECO:0000259" key="5">
    <source>
        <dbReference type="PROSITE" id="PS50137"/>
    </source>
</evidence>
<dbReference type="GO" id="GO:0020037">
    <property type="term" value="F:heme binding"/>
    <property type="evidence" value="ECO:0007669"/>
    <property type="project" value="InterPro"/>
</dbReference>
<keyword evidence="2" id="KW-0863">Zinc-finger</keyword>
<keyword evidence="7" id="KW-1185">Reference proteome</keyword>
<feature type="region of interest" description="Disordered" evidence="3">
    <location>
        <begin position="36"/>
        <end position="112"/>
    </location>
</feature>
<dbReference type="WBParaSite" id="Gr19_v10_g13162.t2">
    <property type="protein sequence ID" value="Gr19_v10_g13162.t2"/>
    <property type="gene ID" value="Gr19_v10_g13162"/>
</dbReference>
<dbReference type="GO" id="GO:0070877">
    <property type="term" value="C:microprocessor complex"/>
    <property type="evidence" value="ECO:0007669"/>
    <property type="project" value="InterPro"/>
</dbReference>
<dbReference type="PROSITE" id="PS51083">
    <property type="entry name" value="ZF_HIT"/>
    <property type="match status" value="1"/>
</dbReference>
<dbReference type="PROSITE" id="PS50137">
    <property type="entry name" value="DS_RBD"/>
    <property type="match status" value="2"/>
</dbReference>
<evidence type="ECO:0000259" key="6">
    <source>
        <dbReference type="PROSITE" id="PS51083"/>
    </source>
</evidence>
<evidence type="ECO:0000313" key="7">
    <source>
        <dbReference type="Proteomes" id="UP000887572"/>
    </source>
</evidence>
<dbReference type="Gene3D" id="3.30.60.190">
    <property type="match status" value="1"/>
</dbReference>
<dbReference type="InterPro" id="IPR001202">
    <property type="entry name" value="WW_dom"/>
</dbReference>
<evidence type="ECO:0000313" key="8">
    <source>
        <dbReference type="WBParaSite" id="Gr19_v10_g13162.t2"/>
    </source>
</evidence>
<dbReference type="Proteomes" id="UP000887572">
    <property type="component" value="Unplaced"/>
</dbReference>
<dbReference type="InterPro" id="IPR040375">
    <property type="entry name" value="DGCR8"/>
</dbReference>
<organism evidence="7 8">
    <name type="scientific">Globodera rostochiensis</name>
    <name type="common">Golden nematode worm</name>
    <name type="synonym">Heterodera rostochiensis</name>
    <dbReference type="NCBI Taxonomy" id="31243"/>
    <lineage>
        <taxon>Eukaryota</taxon>
        <taxon>Metazoa</taxon>
        <taxon>Ecdysozoa</taxon>
        <taxon>Nematoda</taxon>
        <taxon>Chromadorea</taxon>
        <taxon>Rhabditida</taxon>
        <taxon>Tylenchina</taxon>
        <taxon>Tylenchomorpha</taxon>
        <taxon>Tylenchoidea</taxon>
        <taxon>Heteroderidae</taxon>
        <taxon>Heteroderinae</taxon>
        <taxon>Globodera</taxon>
    </lineage>
</organism>
<evidence type="ECO:0000256" key="2">
    <source>
        <dbReference type="PROSITE-ProRule" id="PRU00453"/>
    </source>
</evidence>
<proteinExistence type="predicted"/>
<dbReference type="Gene3D" id="3.30.160.590">
    <property type="match status" value="1"/>
</dbReference>
<dbReference type="CDD" id="cd19868">
    <property type="entry name" value="DSRM_DGCR8_rpt2"/>
    <property type="match status" value="1"/>
</dbReference>
<dbReference type="InterPro" id="IPR014720">
    <property type="entry name" value="dsRBD_dom"/>
</dbReference>